<dbReference type="InterPro" id="IPR008999">
    <property type="entry name" value="Actin-crosslinking"/>
</dbReference>
<name>A0A9Q0I199_9TELE</name>
<organism evidence="5 6">
    <name type="scientific">Muraenolepis orangiensis</name>
    <name type="common">Patagonian moray cod</name>
    <dbReference type="NCBI Taxonomy" id="630683"/>
    <lineage>
        <taxon>Eukaryota</taxon>
        <taxon>Metazoa</taxon>
        <taxon>Chordata</taxon>
        <taxon>Craniata</taxon>
        <taxon>Vertebrata</taxon>
        <taxon>Euteleostomi</taxon>
        <taxon>Actinopterygii</taxon>
        <taxon>Neopterygii</taxon>
        <taxon>Teleostei</taxon>
        <taxon>Neoteleostei</taxon>
        <taxon>Acanthomorphata</taxon>
        <taxon>Zeiogadaria</taxon>
        <taxon>Gadariae</taxon>
        <taxon>Gadiformes</taxon>
        <taxon>Muraenolepidoidei</taxon>
        <taxon>Muraenolepididae</taxon>
        <taxon>Muraenolepis</taxon>
    </lineage>
</organism>
<accession>A0A9Q0I199</accession>
<evidence type="ECO:0000313" key="5">
    <source>
        <dbReference type="EMBL" id="KAJ3581800.1"/>
    </source>
</evidence>
<evidence type="ECO:0000313" key="6">
    <source>
        <dbReference type="Proteomes" id="UP001148018"/>
    </source>
</evidence>
<dbReference type="InterPro" id="IPR022768">
    <property type="entry name" value="Fascin-like_dom"/>
</dbReference>
<dbReference type="SUPFAM" id="SSF50405">
    <property type="entry name" value="Actin-crosslinking proteins"/>
    <property type="match status" value="2"/>
</dbReference>
<keyword evidence="6" id="KW-1185">Reference proteome</keyword>
<dbReference type="EMBL" id="JANIIK010001951">
    <property type="protein sequence ID" value="KAJ3581800.1"/>
    <property type="molecule type" value="Genomic_DNA"/>
</dbReference>
<proteinExistence type="predicted"/>
<keyword evidence="2" id="KW-0963">Cytoplasm</keyword>
<sequence length="226" mass="24608">VGGPPRWAPHLEPCVECVLVDGWLDVSGPGVSLSANQEDETDMETFQMEIDRETKKCIFRTSQGNYWALVAHGGIQTTATQMSADTMFSLEWLGSRMALRANNGKYVCTKKNGQLLAVSDSIGEDEQFNLKLINRPMLILKGENGYICHHKSSNTLDASVSGGFWYVNSGGLVCSDGDSPEDFTLEFLEPGRIAIRGKGGKYLRGDQGGTLKGDGLSADSSALWEY</sequence>
<reference evidence="5" key="1">
    <citation type="submission" date="2022-07" db="EMBL/GenBank/DDBJ databases">
        <title>Chromosome-level genome of Muraenolepis orangiensis.</title>
        <authorList>
            <person name="Kim J."/>
        </authorList>
    </citation>
    <scope>NUCLEOTIDE SEQUENCE</scope>
    <source>
        <strain evidence="5">KU_S4_2022</strain>
        <tissue evidence="5">Muscle</tissue>
    </source>
</reference>
<dbReference type="Gene3D" id="2.80.10.50">
    <property type="match status" value="2"/>
</dbReference>
<dbReference type="GO" id="GO:0051015">
    <property type="term" value="F:actin filament binding"/>
    <property type="evidence" value="ECO:0007669"/>
    <property type="project" value="InterPro"/>
</dbReference>
<feature type="non-terminal residue" evidence="5">
    <location>
        <position position="226"/>
    </location>
</feature>
<protein>
    <recommendedName>
        <fullName evidence="4">Fascin-like domain-containing protein</fullName>
    </recommendedName>
</protein>
<evidence type="ECO:0000256" key="1">
    <source>
        <dbReference type="ARBA" id="ARBA00004496"/>
    </source>
</evidence>
<dbReference type="FunFam" id="2.80.10.50:FF:000008">
    <property type="entry name" value="Fascin"/>
    <property type="match status" value="1"/>
</dbReference>
<dbReference type="OrthoDB" id="10259868at2759"/>
<dbReference type="GO" id="GO:0030674">
    <property type="term" value="F:protein-macromolecule adaptor activity"/>
    <property type="evidence" value="ECO:0007669"/>
    <property type="project" value="InterPro"/>
</dbReference>
<evidence type="ECO:0000256" key="3">
    <source>
        <dbReference type="ARBA" id="ARBA00023203"/>
    </source>
</evidence>
<dbReference type="AlphaFoldDB" id="A0A9Q0I199"/>
<dbReference type="Pfam" id="PF06268">
    <property type="entry name" value="Fascin"/>
    <property type="match status" value="2"/>
</dbReference>
<gene>
    <name evidence="5" type="ORF">NHX12_016225</name>
</gene>
<comment type="caution">
    <text evidence="5">The sequence shown here is derived from an EMBL/GenBank/DDBJ whole genome shotgun (WGS) entry which is preliminary data.</text>
</comment>
<dbReference type="GO" id="GO:0005737">
    <property type="term" value="C:cytoplasm"/>
    <property type="evidence" value="ECO:0007669"/>
    <property type="project" value="UniProtKB-SubCell"/>
</dbReference>
<feature type="domain" description="Fascin-like" evidence="4">
    <location>
        <begin position="155"/>
        <end position="226"/>
    </location>
</feature>
<feature type="domain" description="Fascin-like" evidence="4">
    <location>
        <begin position="30"/>
        <end position="130"/>
    </location>
</feature>
<evidence type="ECO:0000259" key="4">
    <source>
        <dbReference type="Pfam" id="PF06268"/>
    </source>
</evidence>
<comment type="subcellular location">
    <subcellularLocation>
        <location evidence="1">Cytoplasm</location>
    </subcellularLocation>
</comment>
<keyword evidence="3" id="KW-0009">Actin-binding</keyword>
<evidence type="ECO:0000256" key="2">
    <source>
        <dbReference type="ARBA" id="ARBA00022490"/>
    </source>
</evidence>
<dbReference type="Proteomes" id="UP001148018">
    <property type="component" value="Unassembled WGS sequence"/>
</dbReference>